<accession>A0AAV8QP70</accession>
<comment type="caution">
    <text evidence="11">The sequence shown here is derived from an EMBL/GenBank/DDBJ whole genome shotgun (WGS) entry which is preliminary data.</text>
</comment>
<evidence type="ECO:0000256" key="7">
    <source>
        <dbReference type="ARBA" id="ARBA00022729"/>
    </source>
</evidence>
<comment type="PTM">
    <text evidence="10">PSK-alpha is produced by endopeptidase digestion. PSK-beta is produced from PSK-alpha by exopeptidase digestion.</text>
</comment>
<evidence type="ECO:0000256" key="8">
    <source>
        <dbReference type="ARBA" id="ARBA00022782"/>
    </source>
</evidence>
<keyword evidence="4 10" id="KW-0217">Developmental protein</keyword>
<comment type="subcellular location">
    <subcellularLocation>
        <location evidence="2 10">Secreted</location>
    </subcellularLocation>
</comment>
<keyword evidence="12" id="KW-1185">Reference proteome</keyword>
<keyword evidence="7 10" id="KW-0732">Signal</keyword>
<keyword evidence="9 10" id="KW-0339">Growth factor</keyword>
<evidence type="ECO:0000313" key="11">
    <source>
        <dbReference type="EMBL" id="KAJ8478418.1"/>
    </source>
</evidence>
<dbReference type="Pfam" id="PF06404">
    <property type="entry name" value="PSK"/>
    <property type="match status" value="1"/>
</dbReference>
<dbReference type="GO" id="GO:0030154">
    <property type="term" value="P:cell differentiation"/>
    <property type="evidence" value="ECO:0007669"/>
    <property type="project" value="UniProtKB-UniRule"/>
</dbReference>
<evidence type="ECO:0000256" key="3">
    <source>
        <dbReference type="ARBA" id="ARBA00010781"/>
    </source>
</evidence>
<keyword evidence="8 10" id="KW-0221">Differentiation</keyword>
<evidence type="ECO:0000256" key="9">
    <source>
        <dbReference type="ARBA" id="ARBA00023030"/>
    </source>
</evidence>
<organism evidence="11 12">
    <name type="scientific">Ensete ventricosum</name>
    <name type="common">Abyssinian banana</name>
    <name type="synonym">Musa ensete</name>
    <dbReference type="NCBI Taxonomy" id="4639"/>
    <lineage>
        <taxon>Eukaryota</taxon>
        <taxon>Viridiplantae</taxon>
        <taxon>Streptophyta</taxon>
        <taxon>Embryophyta</taxon>
        <taxon>Tracheophyta</taxon>
        <taxon>Spermatophyta</taxon>
        <taxon>Magnoliopsida</taxon>
        <taxon>Liliopsida</taxon>
        <taxon>Zingiberales</taxon>
        <taxon>Musaceae</taxon>
        <taxon>Ensete</taxon>
    </lineage>
</organism>
<comment type="similarity">
    <text evidence="3 10">Belongs to the phytosulfokine family.</text>
</comment>
<dbReference type="Proteomes" id="UP001222027">
    <property type="component" value="Unassembled WGS sequence"/>
</dbReference>
<evidence type="ECO:0000256" key="10">
    <source>
        <dbReference type="RuleBase" id="RU368031"/>
    </source>
</evidence>
<dbReference type="GO" id="GO:0008283">
    <property type="term" value="P:cell population proliferation"/>
    <property type="evidence" value="ECO:0007669"/>
    <property type="project" value="UniProtKB-UniRule"/>
</dbReference>
<dbReference type="PANTHER" id="PTHR33285:SF55">
    <property type="entry name" value="PHYTOSULFOKINES 3"/>
    <property type="match status" value="1"/>
</dbReference>
<dbReference type="InterPro" id="IPR009438">
    <property type="entry name" value="Phytosulfokine"/>
</dbReference>
<evidence type="ECO:0000256" key="2">
    <source>
        <dbReference type="ARBA" id="ARBA00004613"/>
    </source>
</evidence>
<comment type="function">
    <text evidence="1 10">Promotes plant cell differentiation, organogenesis and somatic embryogenesis as well as cell proliferation.</text>
</comment>
<dbReference type="GO" id="GO:0008083">
    <property type="term" value="F:growth factor activity"/>
    <property type="evidence" value="ECO:0007669"/>
    <property type="project" value="UniProtKB-UniRule"/>
</dbReference>
<keyword evidence="6 10" id="KW-0765">Sulfation</keyword>
<dbReference type="PANTHER" id="PTHR33285">
    <property type="entry name" value="PHYTOSULFOKINES 3"/>
    <property type="match status" value="1"/>
</dbReference>
<proteinExistence type="inferred from homology"/>
<comment type="PTM">
    <text evidence="10">Sulfation is important for activity and for the binding to a putative membrane receptor.</text>
</comment>
<evidence type="ECO:0000256" key="1">
    <source>
        <dbReference type="ARBA" id="ARBA00003158"/>
    </source>
</evidence>
<evidence type="ECO:0000256" key="5">
    <source>
        <dbReference type="ARBA" id="ARBA00022525"/>
    </source>
</evidence>
<evidence type="ECO:0000256" key="4">
    <source>
        <dbReference type="ARBA" id="ARBA00022473"/>
    </source>
</evidence>
<reference evidence="11 12" key="1">
    <citation type="submission" date="2022-12" db="EMBL/GenBank/DDBJ databases">
        <title>Chromosome-scale assembly of the Ensete ventricosum genome.</title>
        <authorList>
            <person name="Dussert Y."/>
            <person name="Stocks J."/>
            <person name="Wendawek A."/>
            <person name="Woldeyes F."/>
            <person name="Nichols R.A."/>
            <person name="Borrell J.S."/>
        </authorList>
    </citation>
    <scope>NUCLEOTIDE SEQUENCE [LARGE SCALE GENOMIC DNA]</scope>
    <source>
        <strain evidence="12">cv. Maze</strain>
        <tissue evidence="11">Seeds</tissue>
    </source>
</reference>
<protein>
    <recommendedName>
        <fullName evidence="10">Phytosulfokine</fullName>
    </recommendedName>
    <component>
        <recommendedName>
            <fullName evidence="10">Phytosulfokine-alpha</fullName>
            <shortName evidence="10">PSK-alpha</shortName>
            <shortName evidence="10">Phytosulfokine-a</shortName>
        </recommendedName>
    </component>
    <component>
        <recommendedName>
            <fullName evidence="10">Phytosulfokine-beta</fullName>
            <shortName evidence="10">PSK-beta</shortName>
            <shortName evidence="10">Phytosulfokine-b</shortName>
        </recommendedName>
    </component>
</protein>
<keyword evidence="5 10" id="KW-0964">Secreted</keyword>
<feature type="chain" id="PRO_5043107456" description="Phytosulfokine" evidence="10">
    <location>
        <begin position="25"/>
        <end position="78"/>
    </location>
</feature>
<sequence length="78" mass="8889">MSKEATFVFISFLLFASFVAHAGGSRPVPVDPKETSLEGVEKEMAERVEECEGVREDECLMRRTLVAHTDYIYTQEHH</sequence>
<evidence type="ECO:0000256" key="6">
    <source>
        <dbReference type="ARBA" id="ARBA00022641"/>
    </source>
</evidence>
<dbReference type="EMBL" id="JAQQAF010000006">
    <property type="protein sequence ID" value="KAJ8478418.1"/>
    <property type="molecule type" value="Genomic_DNA"/>
</dbReference>
<dbReference type="AlphaFoldDB" id="A0AAV8QP70"/>
<gene>
    <name evidence="11" type="ORF">OPV22_022145</name>
</gene>
<name>A0AAV8QP70_ENSVE</name>
<feature type="signal peptide" evidence="10">
    <location>
        <begin position="1"/>
        <end position="24"/>
    </location>
</feature>
<evidence type="ECO:0000313" key="12">
    <source>
        <dbReference type="Proteomes" id="UP001222027"/>
    </source>
</evidence>
<dbReference type="GO" id="GO:0005576">
    <property type="term" value="C:extracellular region"/>
    <property type="evidence" value="ECO:0007669"/>
    <property type="project" value="UniProtKB-SubCell"/>
</dbReference>